<name>E5DQ02_9CAUD</name>
<evidence type="ECO:0000313" key="2">
    <source>
        <dbReference type="Proteomes" id="UP000008726"/>
    </source>
</evidence>
<dbReference type="GeneID" id="18559993"/>
<organism evidence="1 2">
    <name type="scientific">Aeromonas phage PX29</name>
    <dbReference type="NCBI Taxonomy" id="926067"/>
    <lineage>
        <taxon>Viruses</taxon>
        <taxon>Duplodnaviria</taxon>
        <taxon>Heunggongvirae</taxon>
        <taxon>Uroviricota</taxon>
        <taxon>Caudoviricetes</taxon>
        <taxon>Pantevenvirales</taxon>
        <taxon>Straboviridae</taxon>
        <taxon>Angelvirus</taxon>
        <taxon>Angelvirus px29</taxon>
    </lineage>
</organism>
<dbReference type="RefSeq" id="YP_009011498.1">
    <property type="nucleotide sequence ID" value="NC_023688.1"/>
</dbReference>
<keyword evidence="2" id="KW-1185">Reference proteome</keyword>
<reference evidence="1 2" key="1">
    <citation type="journal article" date="2010" name="Virol. J.">
        <title>Genomes of the T4-related bacteriophages as windows on microbial genome evolution.</title>
        <authorList>
            <person name="Petrov V.M."/>
            <person name="Ratnayaka S."/>
            <person name="Nolan J.M."/>
            <person name="Miller E.S."/>
            <person name="Karam J.D."/>
        </authorList>
    </citation>
    <scope>NUCLEOTIDE SEQUENCE [LARGE SCALE GENOMIC DNA]</scope>
</reference>
<dbReference type="EMBL" id="GU396103">
    <property type="protein sequence ID" value="ADQ52788.1"/>
    <property type="molecule type" value="Genomic_DNA"/>
</dbReference>
<dbReference type="KEGG" id="vg:18559993"/>
<protein>
    <submittedName>
        <fullName evidence="1">Uncharacterized protein</fullName>
    </submittedName>
</protein>
<dbReference type="OrthoDB" id="28984at10239"/>
<proteinExistence type="predicted"/>
<evidence type="ECO:0000313" key="1">
    <source>
        <dbReference type="EMBL" id="ADQ52788.1"/>
    </source>
</evidence>
<sequence length="58" mass="6798">MQNKVAIEVLSSQIKYLQNQIESSYDEVWTPEGADKRDVWEKEIESILHSIYVLETNV</sequence>
<dbReference type="Proteomes" id="UP000008726">
    <property type="component" value="Segment"/>
</dbReference>
<gene>
    <name evidence="1" type="ORF">PX29p069</name>
</gene>
<accession>E5DQ02</accession>